<feature type="compositionally biased region" description="Polar residues" evidence="1">
    <location>
        <begin position="24"/>
        <end position="41"/>
    </location>
</feature>
<dbReference type="Proteomes" id="UP000005237">
    <property type="component" value="Unassembled WGS sequence"/>
</dbReference>
<keyword evidence="3" id="KW-1185">Reference proteome</keyword>
<dbReference type="EnsemblMetazoa" id="CJA35796.1">
    <property type="protein sequence ID" value="CJA35796.1"/>
    <property type="gene ID" value="WBGene00211643"/>
</dbReference>
<reference evidence="2" key="2">
    <citation type="submission" date="2022-06" db="UniProtKB">
        <authorList>
            <consortium name="EnsemblMetazoa"/>
        </authorList>
    </citation>
    <scope>IDENTIFICATION</scope>
    <source>
        <strain evidence="2">DF5081</strain>
    </source>
</reference>
<name>A0A8R1INJ0_CAEJA</name>
<organism evidence="2 3">
    <name type="scientific">Caenorhabditis japonica</name>
    <dbReference type="NCBI Taxonomy" id="281687"/>
    <lineage>
        <taxon>Eukaryota</taxon>
        <taxon>Metazoa</taxon>
        <taxon>Ecdysozoa</taxon>
        <taxon>Nematoda</taxon>
        <taxon>Chromadorea</taxon>
        <taxon>Rhabditida</taxon>
        <taxon>Rhabditina</taxon>
        <taxon>Rhabditomorpha</taxon>
        <taxon>Rhabditoidea</taxon>
        <taxon>Rhabditidae</taxon>
        <taxon>Peloderinae</taxon>
        <taxon>Caenorhabditis</taxon>
    </lineage>
</organism>
<accession>A0A8R1INJ0</accession>
<evidence type="ECO:0000313" key="3">
    <source>
        <dbReference type="Proteomes" id="UP000005237"/>
    </source>
</evidence>
<dbReference type="AlphaFoldDB" id="A0A8R1INJ0"/>
<proteinExistence type="predicted"/>
<reference evidence="3" key="1">
    <citation type="submission" date="2010-08" db="EMBL/GenBank/DDBJ databases">
        <authorList>
            <consortium name="Caenorhabditis japonica Sequencing Consortium"/>
            <person name="Wilson R.K."/>
        </authorList>
    </citation>
    <scope>NUCLEOTIDE SEQUENCE [LARGE SCALE GENOMIC DNA]</scope>
    <source>
        <strain evidence="3">DF5081</strain>
    </source>
</reference>
<protein>
    <submittedName>
        <fullName evidence="2">Uncharacterized protein</fullName>
    </submittedName>
</protein>
<feature type="region of interest" description="Disordered" evidence="1">
    <location>
        <begin position="24"/>
        <end position="58"/>
    </location>
</feature>
<evidence type="ECO:0000256" key="1">
    <source>
        <dbReference type="SAM" id="MobiDB-lite"/>
    </source>
</evidence>
<sequence length="208" mass="23161">MSSNKRPEPAQYAAKPRMVETSVSSFFGKLSSESRNSNNGKRQGIQEPEQDSDIDLWPRTCQRSARYAVRGSYTTDNADQRGLHQLQQIRAAVGIQSLQPVHVPESSRGLRRTSLRPAIKTTAYGEEHVGIKIVPSQPLSEVVQNEKTSDRVEKAIRKIVLIRTSACSGPGPAQYRSRSDFKVAKELEELPAPPNIIAAMECWSKKFV</sequence>
<evidence type="ECO:0000313" key="2">
    <source>
        <dbReference type="EnsemblMetazoa" id="CJA35796.1"/>
    </source>
</evidence>